<evidence type="ECO:0000313" key="9">
    <source>
        <dbReference type="Proteomes" id="UP001202479"/>
    </source>
</evidence>
<name>A0AAI9T1C3_9ASCO</name>
<dbReference type="RefSeq" id="XP_049182823.1">
    <property type="nucleotide sequence ID" value="XM_049326582.1"/>
</dbReference>
<dbReference type="Pfam" id="PF13928">
    <property type="entry name" value="Flocculin_t3"/>
    <property type="match status" value="1"/>
</dbReference>
<dbReference type="InterPro" id="IPR025928">
    <property type="entry name" value="Flocculin_t3_rpt"/>
</dbReference>
<dbReference type="Proteomes" id="UP001202479">
    <property type="component" value="Unassembled WGS sequence"/>
</dbReference>
<dbReference type="GO" id="GO:0009277">
    <property type="term" value="C:fungal-type cell wall"/>
    <property type="evidence" value="ECO:0007669"/>
    <property type="project" value="UniProtKB-ARBA"/>
</dbReference>
<keyword evidence="3" id="KW-0964">Secreted</keyword>
<dbReference type="EMBL" id="JAHUZD010000017">
    <property type="protein sequence ID" value="KAI3407078.1"/>
    <property type="molecule type" value="Genomic_DNA"/>
</dbReference>
<gene>
    <name evidence="8" type="ORF">KGF56_000065</name>
</gene>
<protein>
    <submittedName>
        <fullName evidence="8">Uncharacterized protein</fullName>
    </submittedName>
</protein>
<evidence type="ECO:0000256" key="4">
    <source>
        <dbReference type="ARBA" id="ARBA00022729"/>
    </source>
</evidence>
<comment type="caution">
    <text evidence="8">The sequence shown here is derived from an EMBL/GenBank/DDBJ whole genome shotgun (WGS) entry which is preliminary data.</text>
</comment>
<feature type="chain" id="PRO_5042532669" evidence="7">
    <location>
        <begin position="19"/>
        <end position="126"/>
    </location>
</feature>
<feature type="compositionally biased region" description="Low complexity" evidence="6">
    <location>
        <begin position="80"/>
        <end position="98"/>
    </location>
</feature>
<dbReference type="AlphaFoldDB" id="A0AAI9T1C3"/>
<organism evidence="8 9">
    <name type="scientific">Candida oxycetoniae</name>
    <dbReference type="NCBI Taxonomy" id="497107"/>
    <lineage>
        <taxon>Eukaryota</taxon>
        <taxon>Fungi</taxon>
        <taxon>Dikarya</taxon>
        <taxon>Ascomycota</taxon>
        <taxon>Saccharomycotina</taxon>
        <taxon>Pichiomycetes</taxon>
        <taxon>Debaryomycetaceae</taxon>
        <taxon>Candida/Lodderomyces clade</taxon>
        <taxon>Candida</taxon>
    </lineage>
</organism>
<dbReference type="GeneID" id="73377682"/>
<feature type="region of interest" description="Disordered" evidence="6">
    <location>
        <begin position="77"/>
        <end position="99"/>
    </location>
</feature>
<comment type="subcellular location">
    <subcellularLocation>
        <location evidence="1">Secreted</location>
        <location evidence="1">Cell wall</location>
    </subcellularLocation>
</comment>
<reference evidence="8" key="1">
    <citation type="journal article" date="2022" name="DNA Res.">
        <title>Genome analysis of five recently described species of the CUG-Ser clade uncovers Candida theae as a new hybrid lineage with pathogenic potential in the Candida parapsilosis species complex.</title>
        <authorList>
            <person name="Mixao V."/>
            <person name="Del Olmo V."/>
            <person name="Hegedusova E."/>
            <person name="Saus E."/>
            <person name="Pryszcz L."/>
            <person name="Cillingova A."/>
            <person name="Nosek J."/>
            <person name="Gabaldon T."/>
        </authorList>
    </citation>
    <scope>NUCLEOTIDE SEQUENCE</scope>
    <source>
        <strain evidence="8">CBS 10844</strain>
    </source>
</reference>
<accession>A0AAI9T1C3</accession>
<evidence type="ECO:0000256" key="1">
    <source>
        <dbReference type="ARBA" id="ARBA00004191"/>
    </source>
</evidence>
<evidence type="ECO:0000256" key="6">
    <source>
        <dbReference type="SAM" id="MobiDB-lite"/>
    </source>
</evidence>
<keyword evidence="2" id="KW-0134">Cell wall</keyword>
<sequence>MQFSKVAVLAAVTGSALASYNSTVHEIATTVITITSCEDNKCTALPVTTGLTTVTEYDTIYTTYCPLPTETEAEVAPSQPTTVAAESSSVAPSSTPASNNTIAPIEGAGNKLQVGAALIGAAALLF</sequence>
<keyword evidence="9" id="KW-1185">Reference proteome</keyword>
<proteinExistence type="predicted"/>
<keyword evidence="5" id="KW-0325">Glycoprotein</keyword>
<evidence type="ECO:0000256" key="7">
    <source>
        <dbReference type="SAM" id="SignalP"/>
    </source>
</evidence>
<evidence type="ECO:0000256" key="2">
    <source>
        <dbReference type="ARBA" id="ARBA00022512"/>
    </source>
</evidence>
<evidence type="ECO:0000256" key="5">
    <source>
        <dbReference type="ARBA" id="ARBA00023180"/>
    </source>
</evidence>
<feature type="signal peptide" evidence="7">
    <location>
        <begin position="1"/>
        <end position="18"/>
    </location>
</feature>
<evidence type="ECO:0000256" key="3">
    <source>
        <dbReference type="ARBA" id="ARBA00022525"/>
    </source>
</evidence>
<evidence type="ECO:0000313" key="8">
    <source>
        <dbReference type="EMBL" id="KAI3407078.1"/>
    </source>
</evidence>
<keyword evidence="4 7" id="KW-0732">Signal</keyword>